<proteinExistence type="inferred from homology"/>
<feature type="domain" description="Chromosomal replication initiator DnaA C-terminal" evidence="13">
    <location>
        <begin position="379"/>
        <end position="448"/>
    </location>
</feature>
<evidence type="ECO:0000256" key="7">
    <source>
        <dbReference type="ARBA" id="ARBA00023125"/>
    </source>
</evidence>
<keyword evidence="4 8" id="KW-0547">Nucleotide-binding</keyword>
<evidence type="ECO:0000256" key="11">
    <source>
        <dbReference type="RuleBase" id="RU004227"/>
    </source>
</evidence>
<dbReference type="InterPro" id="IPR001957">
    <property type="entry name" value="Chromosome_initiator_DnaA"/>
</dbReference>
<feature type="region of interest" description="Domain IV, binds dsDNA" evidence="8">
    <location>
        <begin position="352"/>
        <end position="472"/>
    </location>
</feature>
<feature type="binding site" evidence="8">
    <location>
        <position position="179"/>
    </location>
    <ligand>
        <name>ATP</name>
        <dbReference type="ChEBI" id="CHEBI:30616"/>
    </ligand>
</feature>
<dbReference type="SMART" id="SM00760">
    <property type="entry name" value="Bac_DnaA_C"/>
    <property type="match status" value="1"/>
</dbReference>
<dbReference type="InterPro" id="IPR027417">
    <property type="entry name" value="P-loop_NTPase"/>
</dbReference>
<evidence type="ECO:0000256" key="10">
    <source>
        <dbReference type="RuleBase" id="RU000577"/>
    </source>
</evidence>
<dbReference type="Pfam" id="PF08299">
    <property type="entry name" value="Bac_DnaA_C"/>
    <property type="match status" value="1"/>
</dbReference>
<dbReference type="PRINTS" id="PR00051">
    <property type="entry name" value="DNAA"/>
</dbReference>
<keyword evidence="6 8" id="KW-0446">Lipid-binding</keyword>
<keyword evidence="7 8" id="KW-0238">DNA-binding</keyword>
<dbReference type="Proteomes" id="UP001314181">
    <property type="component" value="Unassembled WGS sequence"/>
</dbReference>
<evidence type="ECO:0000259" key="12">
    <source>
        <dbReference type="SMART" id="SM00382"/>
    </source>
</evidence>
<evidence type="ECO:0000256" key="6">
    <source>
        <dbReference type="ARBA" id="ARBA00023121"/>
    </source>
</evidence>
<comment type="subunit">
    <text evidence="8">Oligomerizes as a right-handed, spiral filament on DNA at oriC.</text>
</comment>
<dbReference type="HAMAP" id="MF_00377">
    <property type="entry name" value="DnaA_bact"/>
    <property type="match status" value="1"/>
</dbReference>
<dbReference type="PANTHER" id="PTHR30050:SF2">
    <property type="entry name" value="CHROMOSOMAL REPLICATION INITIATOR PROTEIN DNAA"/>
    <property type="match status" value="1"/>
</dbReference>
<dbReference type="CDD" id="cd06571">
    <property type="entry name" value="Bac_DnaA_C"/>
    <property type="match status" value="1"/>
</dbReference>
<feature type="binding site" evidence="8">
    <location>
        <position position="182"/>
    </location>
    <ligand>
        <name>ATP</name>
        <dbReference type="ChEBI" id="CHEBI:30616"/>
    </ligand>
</feature>
<evidence type="ECO:0000256" key="9">
    <source>
        <dbReference type="NCBIfam" id="TIGR00362"/>
    </source>
</evidence>
<dbReference type="Gene3D" id="1.10.1750.10">
    <property type="match status" value="1"/>
</dbReference>
<comment type="subcellular location">
    <subcellularLocation>
        <location evidence="8">Cytoplasm</location>
    </subcellularLocation>
</comment>
<dbReference type="RefSeq" id="WP_338363975.1">
    <property type="nucleotide sequence ID" value="NZ_CAWVOK010000018.1"/>
</dbReference>
<sequence>MSIALQNTDQYQSTISNDEHLLWAQIKKSIISKYLGFTSRWLNNLDFKSTENNKIILVSSSYWTKDYVERHYTNDILIEWQNNNSNINNICIEVNCSKPSNKTSQSKIKTHSNSNYSNNSINTIEIANNFSSPLDPRFTFDSFVVAKPNEFAFNAAYAMAKNNGPMPNSNPLFLRGDVGLGKTHLMHAAGHYIKAYNARKRVVYLSAERYMYHFINSLRNKNIFDFKEYFRSADVLMVDDIQFISGKEGTQEEFFHTFNELINSNKQLVFSADRPPCELKRIEERIRSRLNCGLVVDVNATTFELRLGILQSKIRNIPIHIPDNILEYLASNIMSNVRELEGALNRVVAYAKYNNTNITIDNTRSILSDMLIATRIVVTIKDIQCKTAEYFDITTSAICSASRERRVTIPRQIAMYLSKTLTTKSLPEIGREFGGRDHTTVIHACRKIVKLKQTDVQIDQKLEAIRKHLHQC</sequence>
<feature type="region of interest" description="Domain I, interacts with DnaA modulators" evidence="8">
    <location>
        <begin position="1"/>
        <end position="103"/>
    </location>
</feature>
<dbReference type="Gene3D" id="1.10.8.60">
    <property type="match status" value="1"/>
</dbReference>
<dbReference type="InterPro" id="IPR010921">
    <property type="entry name" value="Trp_repressor/repl_initiator"/>
</dbReference>
<keyword evidence="2 8" id="KW-0963">Cytoplasm</keyword>
<keyword evidence="5 8" id="KW-0067">ATP-binding</keyword>
<feature type="binding site" evidence="8">
    <location>
        <position position="183"/>
    </location>
    <ligand>
        <name>ATP</name>
        <dbReference type="ChEBI" id="CHEBI:30616"/>
    </ligand>
</feature>
<dbReference type="PANTHER" id="PTHR30050">
    <property type="entry name" value="CHROMOSOMAL REPLICATION INITIATOR PROTEIN DNAA"/>
    <property type="match status" value="1"/>
</dbReference>
<dbReference type="InterPro" id="IPR020591">
    <property type="entry name" value="Chromosome_initiator_DnaA-like"/>
</dbReference>
<accession>A0ABP0EST9</accession>
<dbReference type="InterPro" id="IPR013159">
    <property type="entry name" value="DnaA_C"/>
</dbReference>
<evidence type="ECO:0000256" key="8">
    <source>
        <dbReference type="HAMAP-Rule" id="MF_00377"/>
    </source>
</evidence>
<comment type="similarity">
    <text evidence="1 8 11">Belongs to the DnaA family.</text>
</comment>
<feature type="binding site" evidence="8">
    <location>
        <position position="181"/>
    </location>
    <ligand>
        <name>ATP</name>
        <dbReference type="ChEBI" id="CHEBI:30616"/>
    </ligand>
</feature>
<organism evidence="14 15">
    <name type="scientific">Candidatus Xenohaliotis californiensis</name>
    <dbReference type="NCBI Taxonomy" id="84677"/>
    <lineage>
        <taxon>Bacteria</taxon>
        <taxon>Pseudomonadati</taxon>
        <taxon>Pseudomonadota</taxon>
        <taxon>Alphaproteobacteria</taxon>
        <taxon>Rickettsiales</taxon>
        <taxon>Anaplasmataceae</taxon>
        <taxon>Candidatus Xenohaliotis</taxon>
    </lineage>
</organism>
<comment type="function">
    <text evidence="8 10">Plays an essential role in the initiation and regulation of chromosomal replication. ATP-DnaA binds to the origin of replication (oriC) to initiate formation of the DNA replication initiation complex once per cell cycle. Binds the DnaA box (a 9 base pair repeat at the origin) and separates the double-stranded (ds)DNA. Forms a right-handed helical filament on oriC DNA; dsDNA binds to the exterior of the filament while single-stranded (ss)DNA is stabiized in the filament's interior. The ATP-DnaA-oriC complex binds and stabilizes one strand of the AT-rich DNA unwinding element (DUE), permitting loading of DNA polymerase. After initiation quickly degrades to an ADP-DnaA complex that is not apt for DNA replication. Binds acidic phospholipids.</text>
</comment>
<dbReference type="InterPro" id="IPR018312">
    <property type="entry name" value="Chromosome_initiator_DnaA_CS"/>
</dbReference>
<evidence type="ECO:0000313" key="15">
    <source>
        <dbReference type="Proteomes" id="UP001314181"/>
    </source>
</evidence>
<dbReference type="InterPro" id="IPR013317">
    <property type="entry name" value="DnaA_dom"/>
</dbReference>
<comment type="caution">
    <text evidence="14">The sequence shown here is derived from an EMBL/GenBank/DDBJ whole genome shotgun (WGS) entry which is preliminary data.</text>
</comment>
<evidence type="ECO:0000256" key="1">
    <source>
        <dbReference type="ARBA" id="ARBA00006583"/>
    </source>
</evidence>
<dbReference type="Gene3D" id="3.40.50.300">
    <property type="entry name" value="P-loop containing nucleotide triphosphate hydrolases"/>
    <property type="match status" value="1"/>
</dbReference>
<protein>
    <recommendedName>
        <fullName evidence="8 9">Chromosomal replication initiator protein DnaA</fullName>
    </recommendedName>
</protein>
<dbReference type="SMART" id="SM00382">
    <property type="entry name" value="AAA"/>
    <property type="match status" value="1"/>
</dbReference>
<dbReference type="NCBIfam" id="TIGR00362">
    <property type="entry name" value="DnaA"/>
    <property type="match status" value="1"/>
</dbReference>
<dbReference type="Pfam" id="PF00308">
    <property type="entry name" value="Bac_DnaA"/>
    <property type="match status" value="1"/>
</dbReference>
<comment type="domain">
    <text evidence="8">Domain I is involved in oligomerization and binding regulators, domain II is flexibile and of varying length in different bacteria, domain III forms the AAA+ region, while domain IV binds dsDNA.</text>
</comment>
<feature type="domain" description="AAA+ ATPase" evidence="12">
    <location>
        <begin position="168"/>
        <end position="301"/>
    </location>
</feature>
<evidence type="ECO:0000259" key="13">
    <source>
        <dbReference type="SMART" id="SM00760"/>
    </source>
</evidence>
<dbReference type="EMBL" id="CAWVOK010000018">
    <property type="protein sequence ID" value="CAK8162974.1"/>
    <property type="molecule type" value="Genomic_DNA"/>
</dbReference>
<evidence type="ECO:0000256" key="3">
    <source>
        <dbReference type="ARBA" id="ARBA00022705"/>
    </source>
</evidence>
<dbReference type="PROSITE" id="PS01008">
    <property type="entry name" value="DNAA"/>
    <property type="match status" value="1"/>
</dbReference>
<dbReference type="SUPFAM" id="SSF48295">
    <property type="entry name" value="TrpR-like"/>
    <property type="match status" value="1"/>
</dbReference>
<evidence type="ECO:0000256" key="4">
    <source>
        <dbReference type="ARBA" id="ARBA00022741"/>
    </source>
</evidence>
<dbReference type="CDD" id="cd00009">
    <property type="entry name" value="AAA"/>
    <property type="match status" value="1"/>
</dbReference>
<keyword evidence="3 8" id="KW-0235">DNA replication</keyword>
<evidence type="ECO:0000256" key="2">
    <source>
        <dbReference type="ARBA" id="ARBA00022490"/>
    </source>
</evidence>
<reference evidence="14 15" key="1">
    <citation type="submission" date="2024-01" db="EMBL/GenBank/DDBJ databases">
        <authorList>
            <person name="Kunselman E."/>
        </authorList>
    </citation>
    <scope>NUCLEOTIDE SEQUENCE [LARGE SCALE GENOMIC DNA]</scope>
    <source>
        <strain evidence="14">2 abalone samples</strain>
    </source>
</reference>
<name>A0ABP0EST9_9RICK</name>
<evidence type="ECO:0000313" key="14">
    <source>
        <dbReference type="EMBL" id="CAK8162974.1"/>
    </source>
</evidence>
<keyword evidence="15" id="KW-1185">Reference proteome</keyword>
<evidence type="ECO:0000256" key="5">
    <source>
        <dbReference type="ARBA" id="ARBA00022840"/>
    </source>
</evidence>
<comment type="caution">
    <text evidence="8">Lacks conserved residue(s) required for the propagation of feature annotation.</text>
</comment>
<dbReference type="InterPro" id="IPR003593">
    <property type="entry name" value="AAA+_ATPase"/>
</dbReference>
<gene>
    <name evidence="8 14" type="primary">dnaA</name>
    <name evidence="14" type="ORF">CAXC1_260048</name>
</gene>
<dbReference type="SUPFAM" id="SSF52540">
    <property type="entry name" value="P-loop containing nucleoside triphosphate hydrolases"/>
    <property type="match status" value="1"/>
</dbReference>